<accession>A0A455T3L7</accession>
<proteinExistence type="predicted"/>
<gene>
    <name evidence="2" type="ORF">KTA_01730</name>
</gene>
<feature type="region of interest" description="Disordered" evidence="1">
    <location>
        <begin position="1"/>
        <end position="27"/>
    </location>
</feature>
<evidence type="ECO:0000256" key="1">
    <source>
        <dbReference type="SAM" id="MobiDB-lite"/>
    </source>
</evidence>
<organism evidence="2">
    <name type="scientific">Thermogemmatispora argillosa</name>
    <dbReference type="NCBI Taxonomy" id="2045280"/>
    <lineage>
        <taxon>Bacteria</taxon>
        <taxon>Bacillati</taxon>
        <taxon>Chloroflexota</taxon>
        <taxon>Ktedonobacteria</taxon>
        <taxon>Thermogemmatisporales</taxon>
        <taxon>Thermogemmatisporaceae</taxon>
        <taxon>Thermogemmatispora</taxon>
    </lineage>
</organism>
<dbReference type="AlphaFoldDB" id="A0A455T3L7"/>
<protein>
    <submittedName>
        <fullName evidence="2">Uncharacterized protein</fullName>
    </submittedName>
</protein>
<evidence type="ECO:0000313" key="2">
    <source>
        <dbReference type="EMBL" id="BBH91974.1"/>
    </source>
</evidence>
<reference evidence="2" key="1">
    <citation type="submission" date="2018-12" db="EMBL/GenBank/DDBJ databases">
        <title>Novel natural products biosynthetic potential of the class Ktedonobacteria.</title>
        <authorList>
            <person name="Zheng Y."/>
            <person name="Saitou A."/>
            <person name="Wang C.M."/>
            <person name="Toyoda A."/>
            <person name="Minakuchi Y."/>
            <person name="Sekiguchi Y."/>
            <person name="Ueda K."/>
            <person name="Takano H."/>
            <person name="Sakai Y."/>
            <person name="Yokota A."/>
            <person name="Yabe S."/>
        </authorList>
    </citation>
    <scope>NUCLEOTIDE SEQUENCE</scope>
    <source>
        <strain evidence="2">A3-2</strain>
    </source>
</reference>
<feature type="compositionally biased region" description="Acidic residues" evidence="1">
    <location>
        <begin position="15"/>
        <end position="24"/>
    </location>
</feature>
<dbReference type="EMBL" id="AP019377">
    <property type="protein sequence ID" value="BBH91974.1"/>
    <property type="molecule type" value="Genomic_DNA"/>
</dbReference>
<feature type="compositionally biased region" description="Basic and acidic residues" evidence="1">
    <location>
        <begin position="1"/>
        <end position="14"/>
    </location>
</feature>
<sequence>MTARDEFPNHSYDGRDDDPDDELLQADGHDDSHLLAEAGLVRLSLDARFYSIWENHALTALLVSGPALVSERGRRGAFSPP</sequence>
<name>A0A455T3L7_9CHLR</name>